<dbReference type="OrthoDB" id="6145148at2759"/>
<proteinExistence type="predicted"/>
<reference evidence="2" key="3">
    <citation type="submission" date="2015-06" db="UniProtKB">
        <authorList>
            <consortium name="EnsemblMetazoa"/>
        </authorList>
    </citation>
    <scope>IDENTIFICATION</scope>
</reference>
<name>R7VL24_CAPTE</name>
<dbReference type="HOGENOM" id="CLU_118269_0_1_1"/>
<dbReference type="AlphaFoldDB" id="R7VL24"/>
<dbReference type="OMA" id="SECENYR"/>
<sequence>EEVKSAITSLEAGKSATIDNIPGEFLKSGEEQVVGVFLKLCQKIWDEEKGPSEWTQSLVIPRPKKRNLSMCNN</sequence>
<feature type="non-terminal residue" evidence="1">
    <location>
        <position position="1"/>
    </location>
</feature>
<evidence type="ECO:0000313" key="3">
    <source>
        <dbReference type="Proteomes" id="UP000014760"/>
    </source>
</evidence>
<organism evidence="1">
    <name type="scientific">Capitella teleta</name>
    <name type="common">Polychaete worm</name>
    <dbReference type="NCBI Taxonomy" id="283909"/>
    <lineage>
        <taxon>Eukaryota</taxon>
        <taxon>Metazoa</taxon>
        <taxon>Spiralia</taxon>
        <taxon>Lophotrochozoa</taxon>
        <taxon>Annelida</taxon>
        <taxon>Polychaeta</taxon>
        <taxon>Sedentaria</taxon>
        <taxon>Scolecida</taxon>
        <taxon>Capitellidae</taxon>
        <taxon>Capitella</taxon>
    </lineage>
</organism>
<evidence type="ECO:0000313" key="2">
    <source>
        <dbReference type="EnsemblMetazoa" id="CapteP104682"/>
    </source>
</evidence>
<reference evidence="3" key="1">
    <citation type="submission" date="2012-12" db="EMBL/GenBank/DDBJ databases">
        <authorList>
            <person name="Hellsten U."/>
            <person name="Grimwood J."/>
            <person name="Chapman J.A."/>
            <person name="Shapiro H."/>
            <person name="Aerts A."/>
            <person name="Otillar R.P."/>
            <person name="Terry A.Y."/>
            <person name="Boore J.L."/>
            <person name="Simakov O."/>
            <person name="Marletaz F."/>
            <person name="Cho S.-J."/>
            <person name="Edsinger-Gonzales E."/>
            <person name="Havlak P."/>
            <person name="Kuo D.-H."/>
            <person name="Larsson T."/>
            <person name="Lv J."/>
            <person name="Arendt D."/>
            <person name="Savage R."/>
            <person name="Osoegawa K."/>
            <person name="de Jong P."/>
            <person name="Lindberg D.R."/>
            <person name="Seaver E.C."/>
            <person name="Weisblat D.A."/>
            <person name="Putnam N.H."/>
            <person name="Grigoriev I.V."/>
            <person name="Rokhsar D.S."/>
        </authorList>
    </citation>
    <scope>NUCLEOTIDE SEQUENCE</scope>
    <source>
        <strain evidence="3">I ESC-2004</strain>
    </source>
</reference>
<accession>R7VL24</accession>
<evidence type="ECO:0000313" key="1">
    <source>
        <dbReference type="EMBL" id="ELU17901.1"/>
    </source>
</evidence>
<dbReference type="EMBL" id="AMQN01016606">
    <property type="status" value="NOT_ANNOTATED_CDS"/>
    <property type="molecule type" value="Genomic_DNA"/>
</dbReference>
<reference evidence="1 3" key="2">
    <citation type="journal article" date="2013" name="Nature">
        <title>Insights into bilaterian evolution from three spiralian genomes.</title>
        <authorList>
            <person name="Simakov O."/>
            <person name="Marletaz F."/>
            <person name="Cho S.J."/>
            <person name="Edsinger-Gonzales E."/>
            <person name="Havlak P."/>
            <person name="Hellsten U."/>
            <person name="Kuo D.H."/>
            <person name="Larsson T."/>
            <person name="Lv J."/>
            <person name="Arendt D."/>
            <person name="Savage R."/>
            <person name="Osoegawa K."/>
            <person name="de Jong P."/>
            <person name="Grimwood J."/>
            <person name="Chapman J.A."/>
            <person name="Shapiro H."/>
            <person name="Aerts A."/>
            <person name="Otillar R.P."/>
            <person name="Terry A.Y."/>
            <person name="Boore J.L."/>
            <person name="Grigoriev I.V."/>
            <person name="Lindberg D.R."/>
            <person name="Seaver E.C."/>
            <person name="Weisblat D.A."/>
            <person name="Putnam N.H."/>
            <person name="Rokhsar D.S."/>
        </authorList>
    </citation>
    <scope>NUCLEOTIDE SEQUENCE</scope>
    <source>
        <strain evidence="1 3">I ESC-2004</strain>
    </source>
</reference>
<keyword evidence="3" id="KW-1185">Reference proteome</keyword>
<gene>
    <name evidence="1" type="ORF">CAPTEDRAFT_104682</name>
</gene>
<protein>
    <submittedName>
        <fullName evidence="1 2">Uncharacterized protein</fullName>
    </submittedName>
</protein>
<dbReference type="EMBL" id="KB292235">
    <property type="protein sequence ID" value="ELU17901.1"/>
    <property type="molecule type" value="Genomic_DNA"/>
</dbReference>
<dbReference type="Proteomes" id="UP000014760">
    <property type="component" value="Unassembled WGS sequence"/>
</dbReference>
<dbReference type="EnsemblMetazoa" id="CapteT104682">
    <property type="protein sequence ID" value="CapteP104682"/>
    <property type="gene ID" value="CapteG104682"/>
</dbReference>